<dbReference type="Proteomes" id="UP000216004">
    <property type="component" value="Unassembled WGS sequence"/>
</dbReference>
<evidence type="ECO:0000313" key="2">
    <source>
        <dbReference type="Proteomes" id="UP000216004"/>
    </source>
</evidence>
<proteinExistence type="predicted"/>
<accession>A0A261ETP1</accession>
<name>A0A261ETP1_9BIFI</name>
<gene>
    <name evidence="1" type="ORF">BOCO_0759</name>
</gene>
<sequence length="102" mass="11577">MGKNNVLVHKISDNQVFNPIIEHPSMLLREAMRTSSLINISRWKGFELKHPLPASNTQWLWQTYLCKPPVQALQIHGTSDDPRSRKMIGRSCNLVGTQAIVS</sequence>
<reference evidence="1 2" key="1">
    <citation type="journal article" date="2017" name="BMC Genomics">
        <title>Comparative genomic and phylogenomic analyses of the Bifidobacteriaceae family.</title>
        <authorList>
            <person name="Lugli G.A."/>
            <person name="Milani C."/>
            <person name="Turroni F."/>
            <person name="Duranti S."/>
            <person name="Mancabelli L."/>
            <person name="Mangifesta M."/>
            <person name="Ferrario C."/>
            <person name="Modesto M."/>
            <person name="Mattarelli P."/>
            <person name="Jiri K."/>
            <person name="van Sinderen D."/>
            <person name="Ventura M."/>
        </authorList>
    </citation>
    <scope>NUCLEOTIDE SEQUENCE [LARGE SCALE GENOMIC DNA]</scope>
    <source>
        <strain evidence="1 2">DSM 22924</strain>
    </source>
</reference>
<dbReference type="AlphaFoldDB" id="A0A261ETP1"/>
<keyword evidence="2" id="KW-1185">Reference proteome</keyword>
<organism evidence="1 2">
    <name type="scientific">Bombiscardovia coagulans</name>
    <dbReference type="NCBI Taxonomy" id="686666"/>
    <lineage>
        <taxon>Bacteria</taxon>
        <taxon>Bacillati</taxon>
        <taxon>Actinomycetota</taxon>
        <taxon>Actinomycetes</taxon>
        <taxon>Bifidobacteriales</taxon>
        <taxon>Bifidobacteriaceae</taxon>
        <taxon>Bombiscardovia</taxon>
    </lineage>
</organism>
<protein>
    <submittedName>
        <fullName evidence="1">Uncharacterized protein</fullName>
    </submittedName>
</protein>
<evidence type="ECO:0000313" key="1">
    <source>
        <dbReference type="EMBL" id="OZG50242.1"/>
    </source>
</evidence>
<dbReference type="RefSeq" id="WP_094722745.1">
    <property type="nucleotide sequence ID" value="NZ_MWWS01000004.1"/>
</dbReference>
<dbReference type="EMBL" id="MWWS01000004">
    <property type="protein sequence ID" value="OZG50242.1"/>
    <property type="molecule type" value="Genomic_DNA"/>
</dbReference>
<comment type="caution">
    <text evidence="1">The sequence shown here is derived from an EMBL/GenBank/DDBJ whole genome shotgun (WGS) entry which is preliminary data.</text>
</comment>